<dbReference type="SUPFAM" id="SSF56801">
    <property type="entry name" value="Acetyl-CoA synthetase-like"/>
    <property type="match status" value="1"/>
</dbReference>
<dbReference type="GO" id="GO:0005778">
    <property type="term" value="C:peroxisomal membrane"/>
    <property type="evidence" value="ECO:0007669"/>
    <property type="project" value="UniProtKB-SubCell"/>
</dbReference>
<evidence type="ECO:0000256" key="11">
    <source>
        <dbReference type="ARBA" id="ARBA00023136"/>
    </source>
</evidence>
<reference evidence="21" key="2">
    <citation type="submission" date="2024-06" db="UniProtKB">
        <authorList>
            <consortium name="EnsemblMetazoa"/>
        </authorList>
    </citation>
    <scope>IDENTIFICATION</scope>
</reference>
<dbReference type="AlphaFoldDB" id="A0AAN0INC2"/>
<comment type="similarity">
    <text evidence="2">Belongs to the ATP-dependent AMP-binding enzyme family.</text>
</comment>
<evidence type="ECO:0000256" key="5">
    <source>
        <dbReference type="ARBA" id="ARBA00022598"/>
    </source>
</evidence>
<keyword evidence="6" id="KW-0812">Transmembrane</keyword>
<dbReference type="GO" id="GO:0005524">
    <property type="term" value="F:ATP binding"/>
    <property type="evidence" value="ECO:0007669"/>
    <property type="project" value="UniProtKB-KW"/>
</dbReference>
<dbReference type="Gene3D" id="3.30.300.30">
    <property type="match status" value="1"/>
</dbReference>
<dbReference type="GO" id="GO:0005886">
    <property type="term" value="C:plasma membrane"/>
    <property type="evidence" value="ECO:0007669"/>
    <property type="project" value="UniProtKB-SubCell"/>
</dbReference>
<keyword evidence="12" id="KW-0576">Peroxisome</keyword>
<evidence type="ECO:0000256" key="3">
    <source>
        <dbReference type="ARBA" id="ARBA00022448"/>
    </source>
</evidence>
<evidence type="ECO:0000313" key="22">
    <source>
        <dbReference type="Proteomes" id="UP000007879"/>
    </source>
</evidence>
<comment type="subcellular location">
    <subcellularLocation>
        <location evidence="1">Cell membrane</location>
        <topology evidence="1">Multi-pass membrane protein</topology>
    </subcellularLocation>
    <subcellularLocation>
        <location evidence="15">Peroxisome membrane</location>
    </subcellularLocation>
</comment>
<keyword evidence="9" id="KW-1133">Transmembrane helix</keyword>
<evidence type="ECO:0000256" key="12">
    <source>
        <dbReference type="ARBA" id="ARBA00023140"/>
    </source>
</evidence>
<evidence type="ECO:0000256" key="4">
    <source>
        <dbReference type="ARBA" id="ARBA00022475"/>
    </source>
</evidence>
<gene>
    <name evidence="21" type="primary">100639661</name>
</gene>
<evidence type="ECO:0000256" key="6">
    <source>
        <dbReference type="ARBA" id="ARBA00022692"/>
    </source>
</evidence>
<dbReference type="KEGG" id="aqu:100639661"/>
<comment type="catalytic activity">
    <reaction evidence="16">
        <text>tetracosanoate + ATP + CoA = tetracosanoyl-CoA + AMP + diphosphate</text>
        <dbReference type="Rhea" id="RHEA:33639"/>
        <dbReference type="ChEBI" id="CHEBI:30616"/>
        <dbReference type="ChEBI" id="CHEBI:31014"/>
        <dbReference type="ChEBI" id="CHEBI:33019"/>
        <dbReference type="ChEBI" id="CHEBI:57287"/>
        <dbReference type="ChEBI" id="CHEBI:65052"/>
        <dbReference type="ChEBI" id="CHEBI:456215"/>
    </reaction>
    <physiologicalReaction direction="left-to-right" evidence="16">
        <dbReference type="Rhea" id="RHEA:33640"/>
    </physiologicalReaction>
</comment>
<reference evidence="22" key="1">
    <citation type="journal article" date="2010" name="Nature">
        <title>The Amphimedon queenslandica genome and the evolution of animal complexity.</title>
        <authorList>
            <person name="Srivastava M."/>
            <person name="Simakov O."/>
            <person name="Chapman J."/>
            <person name="Fahey B."/>
            <person name="Gauthier M.E."/>
            <person name="Mitros T."/>
            <person name="Richards G.S."/>
            <person name="Conaco C."/>
            <person name="Dacre M."/>
            <person name="Hellsten U."/>
            <person name="Larroux C."/>
            <person name="Putnam N.H."/>
            <person name="Stanke M."/>
            <person name="Adamska M."/>
            <person name="Darling A."/>
            <person name="Degnan S.M."/>
            <person name="Oakley T.H."/>
            <person name="Plachetzki D.C."/>
            <person name="Zhai Y."/>
            <person name="Adamski M."/>
            <person name="Calcino A."/>
            <person name="Cummins S.F."/>
            <person name="Goodstein D.M."/>
            <person name="Harris C."/>
            <person name="Jackson D.J."/>
            <person name="Leys S.P."/>
            <person name="Shu S."/>
            <person name="Woodcroft B.J."/>
            <person name="Vervoort M."/>
            <person name="Kosik K.S."/>
            <person name="Manning G."/>
            <person name="Degnan B.M."/>
            <person name="Rokhsar D.S."/>
        </authorList>
    </citation>
    <scope>NUCLEOTIDE SEQUENCE [LARGE SCALE GENOMIC DNA]</scope>
</reference>
<evidence type="ECO:0000256" key="18">
    <source>
        <dbReference type="ARBA" id="ARBA00068795"/>
    </source>
</evidence>
<evidence type="ECO:0000256" key="9">
    <source>
        <dbReference type="ARBA" id="ARBA00022989"/>
    </source>
</evidence>
<keyword evidence="4" id="KW-1003">Cell membrane</keyword>
<keyword evidence="5" id="KW-0436">Ligase</keyword>
<evidence type="ECO:0000256" key="13">
    <source>
        <dbReference type="ARBA" id="ARBA00036527"/>
    </source>
</evidence>
<dbReference type="PROSITE" id="PS00455">
    <property type="entry name" value="AMP_BINDING"/>
    <property type="match status" value="1"/>
</dbReference>
<evidence type="ECO:0000256" key="10">
    <source>
        <dbReference type="ARBA" id="ARBA00023055"/>
    </source>
</evidence>
<accession>A0AAN0INC2</accession>
<keyword evidence="3" id="KW-0813">Transport</keyword>
<dbReference type="GO" id="GO:0004467">
    <property type="term" value="F:long-chain fatty acid-CoA ligase activity"/>
    <property type="evidence" value="ECO:0007669"/>
    <property type="project" value="TreeGrafter"/>
</dbReference>
<name>A0AAN0INC2_AMPQE</name>
<dbReference type="InterPro" id="IPR042099">
    <property type="entry name" value="ANL_N_sf"/>
</dbReference>
<dbReference type="PANTHER" id="PTHR43107">
    <property type="entry name" value="LONG-CHAIN FATTY ACID TRANSPORT PROTEIN"/>
    <property type="match status" value="1"/>
</dbReference>
<evidence type="ECO:0000256" key="15">
    <source>
        <dbReference type="ARBA" id="ARBA00046271"/>
    </source>
</evidence>
<comment type="function">
    <text evidence="17">Acyl-CoA synthetase required for both the import of long chain fatty acids (LCFAs) (C14-C18) and the activation very long chain fatty acids (VLCFAs) (C20-C26) by esterification of the fatty acids into metabolically active CoA-thioesters for subsequent degradation or incorporation into phospholipids. The transport and fatty acyl-CoA synthetase activities are genetically separable and are thus independent activities. Esterifies VLCFAs in the peroxisome matrix. The VLCFAs are actively transported into peroxisomes by a PXA1-PXA2 heterodimeric transporter in the peroxisomal membrane.</text>
</comment>
<evidence type="ECO:0000256" key="19">
    <source>
        <dbReference type="ARBA" id="ARBA00078285"/>
    </source>
</evidence>
<dbReference type="GO" id="GO:0005789">
    <property type="term" value="C:endoplasmic reticulum membrane"/>
    <property type="evidence" value="ECO:0007669"/>
    <property type="project" value="TreeGrafter"/>
</dbReference>
<evidence type="ECO:0000313" key="21">
    <source>
        <dbReference type="EnsemblMetazoa" id="XP_011405124.2"/>
    </source>
</evidence>
<proteinExistence type="inferred from homology"/>
<keyword evidence="22" id="KW-1185">Reference proteome</keyword>
<feature type="domain" description="AMP-dependent synthetase/ligase" evidence="20">
    <location>
        <begin position="81"/>
        <end position="452"/>
    </location>
</feature>
<evidence type="ECO:0000256" key="2">
    <source>
        <dbReference type="ARBA" id="ARBA00006432"/>
    </source>
</evidence>
<keyword evidence="11" id="KW-0472">Membrane</keyword>
<keyword evidence="8" id="KW-0067">ATP-binding</keyword>
<evidence type="ECO:0000256" key="17">
    <source>
        <dbReference type="ARBA" id="ARBA00060276"/>
    </source>
</evidence>
<dbReference type="NCBIfam" id="NF006134">
    <property type="entry name" value="PRK08279.1"/>
    <property type="match status" value="1"/>
</dbReference>
<keyword evidence="10" id="KW-0445">Lipid transport</keyword>
<dbReference type="Proteomes" id="UP000007879">
    <property type="component" value="Unassembled WGS sequence"/>
</dbReference>
<dbReference type="FunFam" id="3.40.50.12780:FF:000019">
    <property type="entry name" value="Long-chain fatty acid transporter"/>
    <property type="match status" value="1"/>
</dbReference>
<dbReference type="PANTHER" id="PTHR43107:SF22">
    <property type="entry name" value="VERY LONG-CHAIN ACYL-COA SYNTHETASE"/>
    <property type="match status" value="1"/>
</dbReference>
<organism evidence="21 22">
    <name type="scientific">Amphimedon queenslandica</name>
    <name type="common">Sponge</name>
    <dbReference type="NCBI Taxonomy" id="400682"/>
    <lineage>
        <taxon>Eukaryota</taxon>
        <taxon>Metazoa</taxon>
        <taxon>Porifera</taxon>
        <taxon>Demospongiae</taxon>
        <taxon>Heteroscleromorpha</taxon>
        <taxon>Haplosclerida</taxon>
        <taxon>Niphatidae</taxon>
        <taxon>Amphimedon</taxon>
    </lineage>
</organism>
<dbReference type="Pfam" id="PF00501">
    <property type="entry name" value="AMP-binding"/>
    <property type="match status" value="1"/>
</dbReference>
<dbReference type="InterPro" id="IPR000873">
    <property type="entry name" value="AMP-dep_synth/lig_dom"/>
</dbReference>
<comment type="catalytic activity">
    <reaction evidence="13">
        <text>a very long-chain fatty acid + ATP + CoA = a very long-chain fatty acyl-CoA + AMP + diphosphate</text>
        <dbReference type="Rhea" id="RHEA:54536"/>
        <dbReference type="ChEBI" id="CHEBI:30616"/>
        <dbReference type="ChEBI" id="CHEBI:33019"/>
        <dbReference type="ChEBI" id="CHEBI:57287"/>
        <dbReference type="ChEBI" id="CHEBI:58950"/>
        <dbReference type="ChEBI" id="CHEBI:138261"/>
        <dbReference type="ChEBI" id="CHEBI:456215"/>
    </reaction>
    <physiologicalReaction direction="left-to-right" evidence="13">
        <dbReference type="Rhea" id="RHEA:54537"/>
    </physiologicalReaction>
</comment>
<dbReference type="GO" id="GO:0044539">
    <property type="term" value="P:long-chain fatty acid import into cell"/>
    <property type="evidence" value="ECO:0007669"/>
    <property type="project" value="TreeGrafter"/>
</dbReference>
<dbReference type="GO" id="GO:0005324">
    <property type="term" value="F:long-chain fatty acid transmembrane transporter activity"/>
    <property type="evidence" value="ECO:0007669"/>
    <property type="project" value="TreeGrafter"/>
</dbReference>
<evidence type="ECO:0000256" key="14">
    <source>
        <dbReference type="ARBA" id="ARBA00041297"/>
    </source>
</evidence>
<evidence type="ECO:0000256" key="16">
    <source>
        <dbReference type="ARBA" id="ARBA00048666"/>
    </source>
</evidence>
<keyword evidence="7" id="KW-0547">Nucleotide-binding</keyword>
<evidence type="ECO:0000256" key="7">
    <source>
        <dbReference type="ARBA" id="ARBA00022741"/>
    </source>
</evidence>
<dbReference type="Gene3D" id="3.40.50.12780">
    <property type="entry name" value="N-terminal domain of ligase-like"/>
    <property type="match status" value="1"/>
</dbReference>
<dbReference type="InterPro" id="IPR020845">
    <property type="entry name" value="AMP-binding_CS"/>
</dbReference>
<sequence length="646" mass="71554">MGALRALLLSVSAGLGVYLMLSFPGWLAGALGLLGFLGLGGWPITRIAIKTLPRDLRAIVKLSGMARYIRGWSGKRVSDVFQSVASSQPESTAILFEEQKWTYRDLDNYSNQIANLFQDAGVKPNETVVMVMQNSPQFIGVALGLSKIGATGSFINFNLRGNALVHCIKICNPVAVIFDAPFSDAINDIRDQIDARLQDLCFSINGDDSNKISRSFDTEVRKMPTDPPPPLKEPSSNSSLGKFCFIYTSGTTGLPKAVPIRHQKYMTMATSLRFGSGMVKDDVIYCALPLYHTNGGILGAGQMLLYGNAFALRRKFSASNFWNDCIKYKCTVIQYIGEFCRYLLVQPPKPTDKQHLVRMATGNGLRPHIWQEFKDRFNIQIIAEFYGSTEGNANMLNMEGVVGSCGFKSMLVPPAIPVYLVKVDPETEELVKDSNGFCVMAEVGEKGELVGRIKNNFLRRFDGYENKEATNKKILTGVFSHGDRFFRTGDMMIMDTWGNFYFADRTGDTFRWKGENVSTSEVETLMAKAVKKEIHIAVFGVDVANSEGKAGMGVVEGDPEAIDVTGGLAGGLYEVLPSYAVPLFLRFVKEIEMTGTHKYKKTSYRKEGYDPSIVSDPLFVLDVSKKVYVPLTQEILEAIKDGKWRV</sequence>
<dbReference type="EnsemblMetazoa" id="XM_011406822.2">
    <property type="protein sequence ID" value="XP_011405124.2"/>
    <property type="gene ID" value="LOC100639661"/>
</dbReference>
<protein>
    <recommendedName>
        <fullName evidence="18">Very long-chain fatty acid transport protein</fullName>
    </recommendedName>
    <alternativeName>
        <fullName evidence="14">Long-chain-fatty-acid--CoA ligase</fullName>
    </alternativeName>
    <alternativeName>
        <fullName evidence="19">Very-long-chain acyl-CoA synthetase</fullName>
    </alternativeName>
</protein>
<dbReference type="InterPro" id="IPR045851">
    <property type="entry name" value="AMP-bd_C_sf"/>
</dbReference>
<evidence type="ECO:0000259" key="20">
    <source>
        <dbReference type="Pfam" id="PF00501"/>
    </source>
</evidence>
<evidence type="ECO:0000256" key="8">
    <source>
        <dbReference type="ARBA" id="ARBA00022840"/>
    </source>
</evidence>
<evidence type="ECO:0000256" key="1">
    <source>
        <dbReference type="ARBA" id="ARBA00004651"/>
    </source>
</evidence>